<name>A0ABU6RNI2_9FABA</name>
<dbReference type="EMBL" id="JASCZI010030960">
    <property type="protein sequence ID" value="MED6125505.1"/>
    <property type="molecule type" value="Genomic_DNA"/>
</dbReference>
<sequence length="208" mass="23277">MPLLLHIPPIVAAMGSASCFCLLHRCFAFLCLLLQCVYASTVAGIRVFQFGRSLLIFVICSALQFRPSGEKKSVKEEELDTLKAMGSSSIEDAMDPPSYAHVKVLVSDMLSFMQVHAFGSAITTFDSLEQFSSKHISHNIKKLSKTEFCNMAMNNDAHEIDLELCTPNSLEDVDVEKFKLSLMKRIHDLRCDGADYLRCTQFLLRGKD</sequence>
<proteinExistence type="predicted"/>
<evidence type="ECO:0000313" key="3">
    <source>
        <dbReference type="Proteomes" id="UP001341840"/>
    </source>
</evidence>
<keyword evidence="3" id="KW-1185">Reference proteome</keyword>
<keyword evidence="1" id="KW-1133">Transmembrane helix</keyword>
<keyword evidence="1" id="KW-0812">Transmembrane</keyword>
<dbReference type="Proteomes" id="UP001341840">
    <property type="component" value="Unassembled WGS sequence"/>
</dbReference>
<gene>
    <name evidence="2" type="ORF">PIB30_069098</name>
</gene>
<evidence type="ECO:0000256" key="1">
    <source>
        <dbReference type="SAM" id="Phobius"/>
    </source>
</evidence>
<comment type="caution">
    <text evidence="2">The sequence shown here is derived from an EMBL/GenBank/DDBJ whole genome shotgun (WGS) entry which is preliminary data.</text>
</comment>
<reference evidence="2 3" key="1">
    <citation type="journal article" date="2023" name="Plants (Basel)">
        <title>Bridging the Gap: Combining Genomics and Transcriptomics Approaches to Understand Stylosanthes scabra, an Orphan Legume from the Brazilian Caatinga.</title>
        <authorList>
            <person name="Ferreira-Neto J.R.C."/>
            <person name="da Silva M.D."/>
            <person name="Binneck E."/>
            <person name="de Melo N.F."/>
            <person name="da Silva R.H."/>
            <person name="de Melo A.L.T.M."/>
            <person name="Pandolfi V."/>
            <person name="Bustamante F.O."/>
            <person name="Brasileiro-Vidal A.C."/>
            <person name="Benko-Iseppon A.M."/>
        </authorList>
    </citation>
    <scope>NUCLEOTIDE SEQUENCE [LARGE SCALE GENOMIC DNA]</scope>
    <source>
        <tissue evidence="2">Leaves</tissue>
    </source>
</reference>
<keyword evidence="1" id="KW-0472">Membrane</keyword>
<protein>
    <submittedName>
        <fullName evidence="2">Uncharacterized protein</fullName>
    </submittedName>
</protein>
<evidence type="ECO:0000313" key="2">
    <source>
        <dbReference type="EMBL" id="MED6125505.1"/>
    </source>
</evidence>
<accession>A0ABU6RNI2</accession>
<organism evidence="2 3">
    <name type="scientific">Stylosanthes scabra</name>
    <dbReference type="NCBI Taxonomy" id="79078"/>
    <lineage>
        <taxon>Eukaryota</taxon>
        <taxon>Viridiplantae</taxon>
        <taxon>Streptophyta</taxon>
        <taxon>Embryophyta</taxon>
        <taxon>Tracheophyta</taxon>
        <taxon>Spermatophyta</taxon>
        <taxon>Magnoliopsida</taxon>
        <taxon>eudicotyledons</taxon>
        <taxon>Gunneridae</taxon>
        <taxon>Pentapetalae</taxon>
        <taxon>rosids</taxon>
        <taxon>fabids</taxon>
        <taxon>Fabales</taxon>
        <taxon>Fabaceae</taxon>
        <taxon>Papilionoideae</taxon>
        <taxon>50 kb inversion clade</taxon>
        <taxon>dalbergioids sensu lato</taxon>
        <taxon>Dalbergieae</taxon>
        <taxon>Pterocarpus clade</taxon>
        <taxon>Stylosanthes</taxon>
    </lineage>
</organism>
<feature type="transmembrane region" description="Helical" evidence="1">
    <location>
        <begin position="27"/>
        <end position="48"/>
    </location>
</feature>